<feature type="non-terminal residue" evidence="1">
    <location>
        <position position="93"/>
    </location>
</feature>
<gene>
    <name evidence="1" type="ORF">LCGC14_2358560</name>
</gene>
<dbReference type="EMBL" id="LAZR01034493">
    <property type="protein sequence ID" value="KKL45152.1"/>
    <property type="molecule type" value="Genomic_DNA"/>
</dbReference>
<dbReference type="Gene3D" id="3.90.10.10">
    <property type="entry name" value="Cytochrome C3"/>
    <property type="match status" value="1"/>
</dbReference>
<organism evidence="1">
    <name type="scientific">marine sediment metagenome</name>
    <dbReference type="NCBI Taxonomy" id="412755"/>
    <lineage>
        <taxon>unclassified sequences</taxon>
        <taxon>metagenomes</taxon>
        <taxon>ecological metagenomes</taxon>
    </lineage>
</organism>
<proteinExistence type="predicted"/>
<protein>
    <submittedName>
        <fullName evidence="1">Uncharacterized protein</fullName>
    </submittedName>
</protein>
<reference evidence="1" key="1">
    <citation type="journal article" date="2015" name="Nature">
        <title>Complex archaea that bridge the gap between prokaryotes and eukaryotes.</title>
        <authorList>
            <person name="Spang A."/>
            <person name="Saw J.H."/>
            <person name="Jorgensen S.L."/>
            <person name="Zaremba-Niedzwiedzka K."/>
            <person name="Martijn J."/>
            <person name="Lind A.E."/>
            <person name="van Eijk R."/>
            <person name="Schleper C."/>
            <person name="Guy L."/>
            <person name="Ettema T.J."/>
        </authorList>
    </citation>
    <scope>NUCLEOTIDE SEQUENCE</scope>
</reference>
<comment type="caution">
    <text evidence="1">The sequence shown here is derived from an EMBL/GenBank/DDBJ whole genome shotgun (WGS) entry which is preliminary data.</text>
</comment>
<dbReference type="AlphaFoldDB" id="A0A0F9F250"/>
<accession>A0A0F9F250</accession>
<dbReference type="SUPFAM" id="SSF48695">
    <property type="entry name" value="Multiheme cytochromes"/>
    <property type="match status" value="1"/>
</dbReference>
<sequence>MSYRVRRKEMNNGSDTAVKTYNRSIHGQAVMLGSQEAADCVSCHATSALHDIYKKDEEKATVHKDNLQTTCKQCHEKTNKEFIQIAVHSQITR</sequence>
<dbReference type="InterPro" id="IPR036280">
    <property type="entry name" value="Multihaem_cyt_sf"/>
</dbReference>
<evidence type="ECO:0000313" key="1">
    <source>
        <dbReference type="EMBL" id="KKL45152.1"/>
    </source>
</evidence>
<name>A0A0F9F250_9ZZZZ</name>